<feature type="region of interest" description="Disordered" evidence="4">
    <location>
        <begin position="99"/>
        <end position="146"/>
    </location>
</feature>
<evidence type="ECO:0000256" key="1">
    <source>
        <dbReference type="ARBA" id="ARBA00006405"/>
    </source>
</evidence>
<dbReference type="AlphaFoldDB" id="A0A2G8JIN7"/>
<protein>
    <recommendedName>
        <fullName evidence="2">Proteasome inhibitor PI31 subunit</fullName>
    </recommendedName>
</protein>
<feature type="non-terminal residue" evidence="6">
    <location>
        <position position="1"/>
    </location>
</feature>
<evidence type="ECO:0000256" key="4">
    <source>
        <dbReference type="SAM" id="MobiDB-lite"/>
    </source>
</evidence>
<accession>A0A2G8JIN7</accession>
<dbReference type="STRING" id="307972.A0A2G8JIN7"/>
<feature type="domain" description="PI31 proteasome regulator N-terminal" evidence="5">
    <location>
        <begin position="4"/>
        <end position="92"/>
    </location>
</feature>
<feature type="region of interest" description="Disordered" evidence="4">
    <location>
        <begin position="193"/>
        <end position="241"/>
    </location>
</feature>
<sequence>PKKKKEVLPAGWNESDESYILRYEPSDSEELHRLKVLRIEDTLLVHVLRERDNKVLDLSIRTADFINSDHLEDFERCFVNLEGLRKLVCDQLFRGLQDAADSRSSTTTVTQSTERRERQERRDEDDPLRVPTTRPPYRADPDWRGRVDPFSVGRGDLDPFSGASPGMLMDPMRGGFPGARMDPTGGFGMPGRLPRGAVPPGARFDPVGPPRPDSGRNPVYPLSGEPTPDHMRPPGYDDMFM</sequence>
<dbReference type="EMBL" id="MRZV01001863">
    <property type="protein sequence ID" value="PIK35603.1"/>
    <property type="molecule type" value="Genomic_DNA"/>
</dbReference>
<dbReference type="GO" id="GO:0004866">
    <property type="term" value="F:endopeptidase inhibitor activity"/>
    <property type="evidence" value="ECO:0007669"/>
    <property type="project" value="InterPro"/>
</dbReference>
<gene>
    <name evidence="6" type="ORF">BSL78_27575</name>
</gene>
<evidence type="ECO:0000313" key="6">
    <source>
        <dbReference type="EMBL" id="PIK35603.1"/>
    </source>
</evidence>
<reference evidence="6 7" key="1">
    <citation type="journal article" date="2017" name="PLoS Biol.">
        <title>The sea cucumber genome provides insights into morphological evolution and visceral regeneration.</title>
        <authorList>
            <person name="Zhang X."/>
            <person name="Sun L."/>
            <person name="Yuan J."/>
            <person name="Sun Y."/>
            <person name="Gao Y."/>
            <person name="Zhang L."/>
            <person name="Li S."/>
            <person name="Dai H."/>
            <person name="Hamel J.F."/>
            <person name="Liu C."/>
            <person name="Yu Y."/>
            <person name="Liu S."/>
            <person name="Lin W."/>
            <person name="Guo K."/>
            <person name="Jin S."/>
            <person name="Xu P."/>
            <person name="Storey K.B."/>
            <person name="Huan P."/>
            <person name="Zhang T."/>
            <person name="Zhou Y."/>
            <person name="Zhang J."/>
            <person name="Lin C."/>
            <person name="Li X."/>
            <person name="Xing L."/>
            <person name="Huo D."/>
            <person name="Sun M."/>
            <person name="Wang L."/>
            <person name="Mercier A."/>
            <person name="Li F."/>
            <person name="Yang H."/>
            <person name="Xiang J."/>
        </authorList>
    </citation>
    <scope>NUCLEOTIDE SEQUENCE [LARGE SCALE GENOMIC DNA]</scope>
    <source>
        <strain evidence="6">Shaxun</strain>
        <tissue evidence="6">Muscle</tissue>
    </source>
</reference>
<name>A0A2G8JIN7_STIJA</name>
<proteinExistence type="inferred from homology"/>
<keyword evidence="7" id="KW-1185">Reference proteome</keyword>
<evidence type="ECO:0000256" key="3">
    <source>
        <dbReference type="ARBA" id="ARBA00022942"/>
    </source>
</evidence>
<dbReference type="PANTHER" id="PTHR13266">
    <property type="entry name" value="PROTEASOME INHIBITOR"/>
    <property type="match status" value="1"/>
</dbReference>
<feature type="compositionally biased region" description="Low complexity" evidence="4">
    <location>
        <begin position="102"/>
        <end position="112"/>
    </location>
</feature>
<feature type="compositionally biased region" description="Basic and acidic residues" evidence="4">
    <location>
        <begin position="137"/>
        <end position="146"/>
    </location>
</feature>
<dbReference type="OrthoDB" id="68090at2759"/>
<dbReference type="PANTHER" id="PTHR13266:SF1">
    <property type="entry name" value="PROTEASOME INHIBITOR PI31 SUBUNIT"/>
    <property type="match status" value="1"/>
</dbReference>
<dbReference type="Proteomes" id="UP000230750">
    <property type="component" value="Unassembled WGS sequence"/>
</dbReference>
<dbReference type="Pfam" id="PF11566">
    <property type="entry name" value="PI31_Prot_N"/>
    <property type="match status" value="1"/>
</dbReference>
<organism evidence="6 7">
    <name type="scientific">Stichopus japonicus</name>
    <name type="common">Sea cucumber</name>
    <dbReference type="NCBI Taxonomy" id="307972"/>
    <lineage>
        <taxon>Eukaryota</taxon>
        <taxon>Metazoa</taxon>
        <taxon>Echinodermata</taxon>
        <taxon>Eleutherozoa</taxon>
        <taxon>Echinozoa</taxon>
        <taxon>Holothuroidea</taxon>
        <taxon>Aspidochirotacea</taxon>
        <taxon>Aspidochirotida</taxon>
        <taxon>Stichopodidae</taxon>
        <taxon>Apostichopus</taxon>
    </lineage>
</organism>
<evidence type="ECO:0000256" key="2">
    <source>
        <dbReference type="ARBA" id="ARBA00015575"/>
    </source>
</evidence>
<comment type="similarity">
    <text evidence="1">Belongs to the proteasome inhibitor PI31 family.</text>
</comment>
<evidence type="ECO:0000313" key="7">
    <source>
        <dbReference type="Proteomes" id="UP000230750"/>
    </source>
</evidence>
<dbReference type="GO" id="GO:0043161">
    <property type="term" value="P:proteasome-mediated ubiquitin-dependent protein catabolic process"/>
    <property type="evidence" value="ECO:0007669"/>
    <property type="project" value="InterPro"/>
</dbReference>
<dbReference type="Gene3D" id="3.40.1000.30">
    <property type="match status" value="1"/>
</dbReference>
<keyword evidence="3 6" id="KW-0647">Proteasome</keyword>
<evidence type="ECO:0000259" key="5">
    <source>
        <dbReference type="Pfam" id="PF11566"/>
    </source>
</evidence>
<dbReference type="InterPro" id="IPR021625">
    <property type="entry name" value="PI31_Prot_N"/>
</dbReference>
<comment type="caution">
    <text evidence="6">The sequence shown here is derived from an EMBL/GenBank/DDBJ whole genome shotgun (WGS) entry which is preliminary data.</text>
</comment>
<dbReference type="InterPro" id="IPR045128">
    <property type="entry name" value="PI31-like"/>
</dbReference>
<dbReference type="GO" id="GO:0000502">
    <property type="term" value="C:proteasome complex"/>
    <property type="evidence" value="ECO:0007669"/>
    <property type="project" value="UniProtKB-KW"/>
</dbReference>
<dbReference type="GO" id="GO:0070628">
    <property type="term" value="F:proteasome binding"/>
    <property type="evidence" value="ECO:0007669"/>
    <property type="project" value="InterPro"/>
</dbReference>
<feature type="compositionally biased region" description="Basic and acidic residues" evidence="4">
    <location>
        <begin position="113"/>
        <end position="128"/>
    </location>
</feature>